<dbReference type="KEGG" id="min:Minf_1934"/>
<dbReference type="AlphaFoldDB" id="B3DYE0"/>
<evidence type="ECO:0000313" key="2">
    <source>
        <dbReference type="Proteomes" id="UP000009149"/>
    </source>
</evidence>
<protein>
    <submittedName>
        <fullName evidence="1">Uncharacterized protein</fullName>
    </submittedName>
</protein>
<proteinExistence type="predicted"/>
<sequence length="32" mass="4027">MIDPSLFIGYEYNRKYEFKKLIGIRQEKDRKF</sequence>
<gene>
    <name evidence="1" type="ordered locus">Minf_1934</name>
</gene>
<dbReference type="HOGENOM" id="CLU_3390253_0_0_0"/>
<dbReference type="EMBL" id="CP000975">
    <property type="protein sequence ID" value="ACD83988.1"/>
    <property type="molecule type" value="Genomic_DNA"/>
</dbReference>
<dbReference type="STRING" id="481448.Minf_1934"/>
<name>B3DYE0_METI4</name>
<evidence type="ECO:0000313" key="1">
    <source>
        <dbReference type="EMBL" id="ACD83988.1"/>
    </source>
</evidence>
<organism evidence="1 2">
    <name type="scientific">Methylacidiphilum infernorum (isolate V4)</name>
    <name type="common">Methylokorus infernorum (strain V4)</name>
    <dbReference type="NCBI Taxonomy" id="481448"/>
    <lineage>
        <taxon>Bacteria</taxon>
        <taxon>Pseudomonadati</taxon>
        <taxon>Verrucomicrobiota</taxon>
        <taxon>Methylacidiphilae</taxon>
        <taxon>Methylacidiphilales</taxon>
        <taxon>Methylacidiphilaceae</taxon>
        <taxon>Methylacidiphilum (ex Ratnadevi et al. 2023)</taxon>
    </lineage>
</organism>
<reference evidence="1 2" key="1">
    <citation type="journal article" date="2008" name="Biol. Direct">
        <title>Complete genome sequence of the extremely acidophilic methanotroph isolate V4, Methylacidiphilum infernorum, a representative of the bacterial phylum Verrucomicrobia.</title>
        <authorList>
            <person name="Hou S."/>
            <person name="Makarova K.S."/>
            <person name="Saw J.H."/>
            <person name="Senin P."/>
            <person name="Ly B.V."/>
            <person name="Zhou Z."/>
            <person name="Ren Y."/>
            <person name="Wang J."/>
            <person name="Galperin M.Y."/>
            <person name="Omelchenko M.V."/>
            <person name="Wolf Y.I."/>
            <person name="Yutin N."/>
            <person name="Koonin E.V."/>
            <person name="Stott M.B."/>
            <person name="Mountain B.W."/>
            <person name="Crowe M.A."/>
            <person name="Smirnova A.V."/>
            <person name="Dunfield P.F."/>
            <person name="Feng L."/>
            <person name="Wang L."/>
            <person name="Alam M."/>
        </authorList>
    </citation>
    <scope>NUCLEOTIDE SEQUENCE [LARGE SCALE GENOMIC DNA]</scope>
    <source>
        <strain evidence="2">Isolate V4</strain>
    </source>
</reference>
<accession>B3DYE0</accession>
<dbReference type="Proteomes" id="UP000009149">
    <property type="component" value="Chromosome"/>
</dbReference>